<dbReference type="PANTHER" id="PTHR34361">
    <property type="entry name" value="OS08G0157800 PROTEIN"/>
    <property type="match status" value="1"/>
</dbReference>
<sequence length="692" mass="75932">MKQCDHGLSPFASPFAIGSSSLSFPASESDPEDSFWRDFAFDFSFLTSDDQKNGLEDDIDSLSNLSRPSDSTTVPKAEESELYGLRRSEKSASFVKLPNVLESDLKCFDSKPRISPSLAMDATSDSRALNFPKTASVLGVSSISPVAKNATVASEGLFRCAKDNEVCSREVLVSKDSNSSPLFSKMLKSCIPCDQDEDAEVDSPCWKGTRSHNTAASGTTKSLSFRRSTDDLNILYGLNPLAPQFIPSNAKKNLDDNGKEFEENCSSSLKKSLSSTFLPSSGEFSVNDPSDAGIEQDSRQKNSIGILFNDADESLGLVSQVGVSKTMSLLEISNQFQTPKRLDPLAPVFVPANAKEKHGAADDMIAIETNAHSAYALSSSDDLLLNRVKVETHSSEVGHSFRNPYSNSVHQLRKTYSLNPRLGSQVQISENTKLDPSSNKSHCPKKLNPLAPQFSLADTKPKVYGYEKNQAANDIPPNVYSSVLFSPNGYSNQEELHAELAQSSMHGRLRPNILHGNSSPQMDVTKLLTTIHGLSELLTHVHSSGTSDSPNEQDLDLINCTVQNLKSYINNRNQQHSGKYSSALHSSCDSKLLPNMSKQSIRDLQILKAKNMSANVDVKRKEKYPVVSGETGAAYQFEYGVTKENGFGPVVRNHQTEERINPQVLFYKSLWLKAKADRSLMEYETLLSKTTT</sequence>
<proteinExistence type="predicted"/>
<protein>
    <submittedName>
        <fullName evidence="2">Uncharacterized protein</fullName>
    </submittedName>
</protein>
<dbReference type="EMBL" id="KI517537">
    <property type="protein sequence ID" value="ESQ38513.1"/>
    <property type="molecule type" value="Genomic_DNA"/>
</dbReference>
<dbReference type="Proteomes" id="UP000030689">
    <property type="component" value="Unassembled WGS sequence"/>
</dbReference>
<evidence type="ECO:0000313" key="2">
    <source>
        <dbReference type="EMBL" id="ESQ38513.1"/>
    </source>
</evidence>
<dbReference type="AlphaFoldDB" id="V4LFJ3"/>
<evidence type="ECO:0000313" key="3">
    <source>
        <dbReference type="Proteomes" id="UP000030689"/>
    </source>
</evidence>
<feature type="region of interest" description="Disordered" evidence="1">
    <location>
        <begin position="276"/>
        <end position="298"/>
    </location>
</feature>
<dbReference type="Gramene" id="ESQ38513">
    <property type="protein sequence ID" value="ESQ38513"/>
    <property type="gene ID" value="EUTSA_v10028483mg"/>
</dbReference>
<dbReference type="OrthoDB" id="1649072at2759"/>
<keyword evidence="3" id="KW-1185">Reference proteome</keyword>
<feature type="compositionally biased region" description="Polar residues" evidence="1">
    <location>
        <begin position="61"/>
        <end position="74"/>
    </location>
</feature>
<evidence type="ECO:0000256" key="1">
    <source>
        <dbReference type="SAM" id="MobiDB-lite"/>
    </source>
</evidence>
<organism evidence="2 3">
    <name type="scientific">Eutrema salsugineum</name>
    <name type="common">Saltwater cress</name>
    <name type="synonym">Sisymbrium salsugineum</name>
    <dbReference type="NCBI Taxonomy" id="72664"/>
    <lineage>
        <taxon>Eukaryota</taxon>
        <taxon>Viridiplantae</taxon>
        <taxon>Streptophyta</taxon>
        <taxon>Embryophyta</taxon>
        <taxon>Tracheophyta</taxon>
        <taxon>Spermatophyta</taxon>
        <taxon>Magnoliopsida</taxon>
        <taxon>eudicotyledons</taxon>
        <taxon>Gunneridae</taxon>
        <taxon>Pentapetalae</taxon>
        <taxon>rosids</taxon>
        <taxon>malvids</taxon>
        <taxon>Brassicales</taxon>
        <taxon>Brassicaceae</taxon>
        <taxon>Eutremeae</taxon>
        <taxon>Eutrema</taxon>
    </lineage>
</organism>
<feature type="region of interest" description="Disordered" evidence="1">
    <location>
        <begin position="49"/>
        <end position="81"/>
    </location>
</feature>
<dbReference type="PANTHER" id="PTHR34361:SF6">
    <property type="entry name" value="POX DOMAIN-CONTAINING PROTEIN"/>
    <property type="match status" value="1"/>
</dbReference>
<name>V4LFJ3_EUTSA</name>
<reference evidence="2 3" key="1">
    <citation type="journal article" date="2013" name="Front. Plant Sci.">
        <title>The Reference Genome of the Halophytic Plant Eutrema salsugineum.</title>
        <authorList>
            <person name="Yang R."/>
            <person name="Jarvis D.E."/>
            <person name="Chen H."/>
            <person name="Beilstein M.A."/>
            <person name="Grimwood J."/>
            <person name="Jenkins J."/>
            <person name="Shu S."/>
            <person name="Prochnik S."/>
            <person name="Xin M."/>
            <person name="Ma C."/>
            <person name="Schmutz J."/>
            <person name="Wing R.A."/>
            <person name="Mitchell-Olds T."/>
            <person name="Schumaker K.S."/>
            <person name="Wang X."/>
        </authorList>
    </citation>
    <scope>NUCLEOTIDE SEQUENCE [LARGE SCALE GENOMIC DNA]</scope>
</reference>
<dbReference type="STRING" id="72664.V4LFJ3"/>
<dbReference type="OMA" id="PRIECTN"/>
<accession>V4LFJ3</accession>
<gene>
    <name evidence="2" type="ORF">EUTSA_v10028483mg</name>
</gene>